<feature type="domain" description="Major facilitator superfamily (MFS) profile" evidence="7">
    <location>
        <begin position="35"/>
        <end position="498"/>
    </location>
</feature>
<feature type="transmembrane region" description="Helical" evidence="6">
    <location>
        <begin position="388"/>
        <end position="407"/>
    </location>
</feature>
<evidence type="ECO:0000256" key="2">
    <source>
        <dbReference type="ARBA" id="ARBA00022448"/>
    </source>
</evidence>
<organism evidence="8 9">
    <name type="scientific">Arctia plantaginis</name>
    <name type="common">Wood tiger moth</name>
    <name type="synonym">Phalaena plantaginis</name>
    <dbReference type="NCBI Taxonomy" id="874455"/>
    <lineage>
        <taxon>Eukaryota</taxon>
        <taxon>Metazoa</taxon>
        <taxon>Ecdysozoa</taxon>
        <taxon>Arthropoda</taxon>
        <taxon>Hexapoda</taxon>
        <taxon>Insecta</taxon>
        <taxon>Pterygota</taxon>
        <taxon>Neoptera</taxon>
        <taxon>Endopterygota</taxon>
        <taxon>Lepidoptera</taxon>
        <taxon>Glossata</taxon>
        <taxon>Ditrysia</taxon>
        <taxon>Noctuoidea</taxon>
        <taxon>Erebidae</taxon>
        <taxon>Arctiinae</taxon>
        <taxon>Arctia</taxon>
    </lineage>
</organism>
<dbReference type="Pfam" id="PF07690">
    <property type="entry name" value="MFS_1"/>
    <property type="match status" value="2"/>
</dbReference>
<feature type="transmembrane region" description="Helical" evidence="6">
    <location>
        <begin position="160"/>
        <end position="184"/>
    </location>
</feature>
<feature type="transmembrane region" description="Helical" evidence="6">
    <location>
        <begin position="474"/>
        <end position="493"/>
    </location>
</feature>
<evidence type="ECO:0000259" key="7">
    <source>
        <dbReference type="PROSITE" id="PS50850"/>
    </source>
</evidence>
<dbReference type="EMBL" id="CADEBD010000324">
    <property type="protein sequence ID" value="CAB3245242.1"/>
    <property type="molecule type" value="Genomic_DNA"/>
</dbReference>
<comment type="caution">
    <text evidence="8">The sequence shown here is derived from an EMBL/GenBank/DDBJ whole genome shotgun (WGS) entry which is preliminary data.</text>
</comment>
<protein>
    <recommendedName>
        <fullName evidence="7">Major facilitator superfamily (MFS) profile domain-containing protein</fullName>
    </recommendedName>
</protein>
<comment type="subcellular location">
    <subcellularLocation>
        <location evidence="1">Membrane</location>
        <topology evidence="1">Multi-pass membrane protein</topology>
    </subcellularLocation>
</comment>
<dbReference type="SUPFAM" id="SSF103473">
    <property type="entry name" value="MFS general substrate transporter"/>
    <property type="match status" value="1"/>
</dbReference>
<accession>A0A8S1AFY8</accession>
<dbReference type="AlphaFoldDB" id="A0A8S1AFY8"/>
<proteinExistence type="predicted"/>
<evidence type="ECO:0000256" key="4">
    <source>
        <dbReference type="ARBA" id="ARBA00022989"/>
    </source>
</evidence>
<keyword evidence="4 6" id="KW-1133">Transmembrane helix</keyword>
<feature type="transmembrane region" description="Helical" evidence="6">
    <location>
        <begin position="75"/>
        <end position="94"/>
    </location>
</feature>
<dbReference type="PANTHER" id="PTHR23511:SF35">
    <property type="entry name" value="MAJOR FACILITATOR SUPERFAMILY (MFS) PROFILE DOMAIN-CONTAINING PROTEIN"/>
    <property type="match status" value="1"/>
</dbReference>
<evidence type="ECO:0000313" key="9">
    <source>
        <dbReference type="Proteomes" id="UP000494256"/>
    </source>
</evidence>
<feature type="transmembrane region" description="Helical" evidence="6">
    <location>
        <begin position="103"/>
        <end position="120"/>
    </location>
</feature>
<dbReference type="InterPro" id="IPR020846">
    <property type="entry name" value="MFS_dom"/>
</dbReference>
<sequence>MEDINKKSALKDFNAKQTANLDEALEIAGLGWYNLKYCLLSAMLLISTIMEILGASLVLPAAICDLQMSDSQRGLVMSIPYLGMLITSFPWGFLVDTRGRKKMLIYSSIAVGILSILSGLMPNLPSFVVCKFLSSLCITCPSAASYTYIGEILPSRYRDLTLSVINATQVAGSALVPLLAWAILPLDFRVSFGFYIFRPWRLLTMFYASFFLIFGALLALGPESPKYLVTQDKYKEALSVLQDIYAGNKGKRPDEYPIKWLDAPPNERKEGSFLLSLKVQTVPLLKWPYLKWMLLNGSMLFTIFVILNGLNVWVPDVINRVFLAGDGQGRTACEVIVQGNNQTSAADAECDDTLDKIIFLINTAARLGCAVVAILISSTVKYIGKKKLVIICFLVIGMACISVNFITQDVLSAVILSSSPIIVLAVGPINAYTVAIFPTHLRGMAISLSMMLGRIGSVVGANFTGLLINNACDMIFYSFGGLLFLSSVLAFLLPNSSGTKTDQDKKNINTR</sequence>
<feature type="transmembrane region" description="Helical" evidence="6">
    <location>
        <begin position="293"/>
        <end position="314"/>
    </location>
</feature>
<dbReference type="OrthoDB" id="10374845at2759"/>
<dbReference type="GO" id="GO:0016020">
    <property type="term" value="C:membrane"/>
    <property type="evidence" value="ECO:0007669"/>
    <property type="project" value="UniProtKB-SubCell"/>
</dbReference>
<reference evidence="8 9" key="1">
    <citation type="submission" date="2020-04" db="EMBL/GenBank/DDBJ databases">
        <authorList>
            <person name="Wallbank WR R."/>
            <person name="Pardo Diaz C."/>
            <person name="Kozak K."/>
            <person name="Martin S."/>
            <person name="Jiggins C."/>
            <person name="Moest M."/>
            <person name="Warren A I."/>
            <person name="Byers J.R.P. K."/>
            <person name="Montejo-Kovacevich G."/>
            <person name="Yen C E."/>
        </authorList>
    </citation>
    <scope>NUCLEOTIDE SEQUENCE [LARGE SCALE GENOMIC DNA]</scope>
</reference>
<dbReference type="Proteomes" id="UP000494256">
    <property type="component" value="Unassembled WGS sequence"/>
</dbReference>
<feature type="transmembrane region" description="Helical" evidence="6">
    <location>
        <begin position="444"/>
        <end position="468"/>
    </location>
</feature>
<keyword evidence="5 6" id="KW-0472">Membrane</keyword>
<feature type="transmembrane region" description="Helical" evidence="6">
    <location>
        <begin position="357"/>
        <end position="376"/>
    </location>
</feature>
<feature type="transmembrane region" description="Helical" evidence="6">
    <location>
        <begin position="126"/>
        <end position="148"/>
    </location>
</feature>
<evidence type="ECO:0000313" key="8">
    <source>
        <dbReference type="EMBL" id="CAB3245242.1"/>
    </source>
</evidence>
<dbReference type="PANTHER" id="PTHR23511">
    <property type="entry name" value="SYNAPTIC VESICLE GLYCOPROTEIN 2"/>
    <property type="match status" value="1"/>
</dbReference>
<dbReference type="Gene3D" id="1.20.1250.20">
    <property type="entry name" value="MFS general substrate transporter like domains"/>
    <property type="match status" value="1"/>
</dbReference>
<feature type="transmembrane region" description="Helical" evidence="6">
    <location>
        <begin position="413"/>
        <end position="437"/>
    </location>
</feature>
<keyword evidence="3 6" id="KW-0812">Transmembrane</keyword>
<dbReference type="GO" id="GO:0022857">
    <property type="term" value="F:transmembrane transporter activity"/>
    <property type="evidence" value="ECO:0007669"/>
    <property type="project" value="InterPro"/>
</dbReference>
<gene>
    <name evidence="8" type="ORF">APLA_LOCUS11032</name>
</gene>
<feature type="transmembrane region" description="Helical" evidence="6">
    <location>
        <begin position="37"/>
        <end position="63"/>
    </location>
</feature>
<keyword evidence="2" id="KW-0813">Transport</keyword>
<name>A0A8S1AFY8_ARCPL</name>
<evidence type="ECO:0000256" key="5">
    <source>
        <dbReference type="ARBA" id="ARBA00023136"/>
    </source>
</evidence>
<dbReference type="PROSITE" id="PS50850">
    <property type="entry name" value="MFS"/>
    <property type="match status" value="1"/>
</dbReference>
<dbReference type="InterPro" id="IPR036259">
    <property type="entry name" value="MFS_trans_sf"/>
</dbReference>
<feature type="transmembrane region" description="Helical" evidence="6">
    <location>
        <begin position="204"/>
        <end position="221"/>
    </location>
</feature>
<evidence type="ECO:0000256" key="1">
    <source>
        <dbReference type="ARBA" id="ARBA00004141"/>
    </source>
</evidence>
<dbReference type="InterPro" id="IPR011701">
    <property type="entry name" value="MFS"/>
</dbReference>
<evidence type="ECO:0000256" key="6">
    <source>
        <dbReference type="SAM" id="Phobius"/>
    </source>
</evidence>
<evidence type="ECO:0000256" key="3">
    <source>
        <dbReference type="ARBA" id="ARBA00022692"/>
    </source>
</evidence>